<dbReference type="Pfam" id="PF18165">
    <property type="entry name" value="pP_pnuc_1"/>
    <property type="match status" value="1"/>
</dbReference>
<evidence type="ECO:0000313" key="5">
    <source>
        <dbReference type="Proteomes" id="UP000275024"/>
    </source>
</evidence>
<accession>A0A3A9VPT3</accession>
<reference evidence="4 5" key="1">
    <citation type="submission" date="2018-09" db="EMBL/GenBank/DDBJ databases">
        <title>Streptomyces sp. nov. DS1-2, an endophytic actinomycete isolated from roots of Dendrobium scabrilingue.</title>
        <authorList>
            <person name="Kuncharoen N."/>
            <person name="Kudo T."/>
            <person name="Ohkuma M."/>
            <person name="Yuki M."/>
            <person name="Tanasupawat S."/>
        </authorList>
    </citation>
    <scope>NUCLEOTIDE SEQUENCE [LARGE SCALE GENOMIC DNA]</scope>
    <source>
        <strain evidence="2 5">AZ1-7</strain>
        <strain evidence="3 4">DS1-2</strain>
    </source>
</reference>
<dbReference type="EMBL" id="RBDY01000058">
    <property type="protein sequence ID" value="RKN13026.1"/>
    <property type="molecule type" value="Genomic_DNA"/>
</dbReference>
<protein>
    <recommendedName>
        <fullName evidence="1">Predicted pPIWI-associating nuclease domain-containing protein</fullName>
    </recommendedName>
</protein>
<dbReference type="Proteomes" id="UP000275024">
    <property type="component" value="Unassembled WGS sequence"/>
</dbReference>
<sequence>MHLANSLADLRSSALEAITQPRVELGALSRLIAPDLSSVWVTHSATVSLAHLNSLLARQRQELGDHFHDSLRGMAGIATQHLGLANWARSYETTTRKLLTQVSELPLRTWHDAVIDLPTDAARSRRAISSGNSVLGLMGGDLLTSDPNLQPEEATVVRVEEDVLQPWERARLEAGDDLKEVLARFAPKAPLFIEEAWKALATKGPLAAEMTAYSITEFIDRTLRAAAPDSDIETWLPQSGVPRQQWYSQPANRLTRPVRIRYIAVRHSADPRMCLALVDNLLIIAQRLNGRLQALKHASEGDLAAVRTLLIAAESFLSHLFLASSPQD</sequence>
<dbReference type="InterPro" id="IPR040556">
    <property type="entry name" value="pP_pnuc_1"/>
</dbReference>
<comment type="caution">
    <text evidence="2">The sequence shown here is derived from an EMBL/GenBank/DDBJ whole genome shotgun (WGS) entry which is preliminary data.</text>
</comment>
<dbReference type="AlphaFoldDB" id="A0A3A9VPT3"/>
<evidence type="ECO:0000313" key="2">
    <source>
        <dbReference type="EMBL" id="RKN03101.1"/>
    </source>
</evidence>
<dbReference type="Proteomes" id="UP000268652">
    <property type="component" value="Unassembled WGS sequence"/>
</dbReference>
<keyword evidence="4" id="KW-1185">Reference proteome</keyword>
<evidence type="ECO:0000313" key="3">
    <source>
        <dbReference type="EMBL" id="RKN13026.1"/>
    </source>
</evidence>
<organism evidence="2 5">
    <name type="scientific">Streptomyces radicis</name>
    <dbReference type="NCBI Taxonomy" id="1750517"/>
    <lineage>
        <taxon>Bacteria</taxon>
        <taxon>Bacillati</taxon>
        <taxon>Actinomycetota</taxon>
        <taxon>Actinomycetes</taxon>
        <taxon>Kitasatosporales</taxon>
        <taxon>Streptomycetaceae</taxon>
        <taxon>Streptomyces</taxon>
    </lineage>
</organism>
<feature type="domain" description="Predicted pPIWI-associating nuclease" evidence="1">
    <location>
        <begin position="193"/>
        <end position="303"/>
    </location>
</feature>
<evidence type="ECO:0000313" key="4">
    <source>
        <dbReference type="Proteomes" id="UP000268652"/>
    </source>
</evidence>
<proteinExistence type="predicted"/>
<evidence type="ECO:0000259" key="1">
    <source>
        <dbReference type="Pfam" id="PF18165"/>
    </source>
</evidence>
<dbReference type="EMBL" id="RBDX01000059">
    <property type="protein sequence ID" value="RKN03101.1"/>
    <property type="molecule type" value="Genomic_DNA"/>
</dbReference>
<name>A0A3A9VPT3_9ACTN</name>
<gene>
    <name evidence="3" type="ORF">D7318_32115</name>
    <name evidence="2" type="ORF">D7319_32240</name>
</gene>